<dbReference type="AlphaFoldDB" id="A0A848MAH1"/>
<evidence type="ECO:0000256" key="1">
    <source>
        <dbReference type="SAM" id="SignalP"/>
    </source>
</evidence>
<dbReference type="SUPFAM" id="SSF50998">
    <property type="entry name" value="Quinoprotein alcohol dehydrogenase-like"/>
    <property type="match status" value="1"/>
</dbReference>
<organism evidence="3 4">
    <name type="scientific">Paenibacillus lemnae</name>
    <dbReference type="NCBI Taxonomy" id="1330551"/>
    <lineage>
        <taxon>Bacteria</taxon>
        <taxon>Bacillati</taxon>
        <taxon>Bacillota</taxon>
        <taxon>Bacilli</taxon>
        <taxon>Bacillales</taxon>
        <taxon>Paenibacillaceae</taxon>
        <taxon>Paenibacillus</taxon>
    </lineage>
</organism>
<evidence type="ECO:0000313" key="4">
    <source>
        <dbReference type="Proteomes" id="UP000565468"/>
    </source>
</evidence>
<dbReference type="Proteomes" id="UP000565468">
    <property type="component" value="Unassembled WGS sequence"/>
</dbReference>
<dbReference type="SMART" id="SM00564">
    <property type="entry name" value="PQQ"/>
    <property type="match status" value="3"/>
</dbReference>
<dbReference type="PANTHER" id="PTHR34512:SF30">
    <property type="entry name" value="OUTER MEMBRANE PROTEIN ASSEMBLY FACTOR BAMB"/>
    <property type="match status" value="1"/>
</dbReference>
<feature type="signal peptide" evidence="1">
    <location>
        <begin position="1"/>
        <end position="36"/>
    </location>
</feature>
<name>A0A848MAH1_PAELE</name>
<dbReference type="Gene3D" id="2.130.10.10">
    <property type="entry name" value="YVTN repeat-like/Quinoprotein amine dehydrogenase"/>
    <property type="match status" value="1"/>
</dbReference>
<proteinExistence type="predicted"/>
<gene>
    <name evidence="3" type="ORF">HII30_21075</name>
</gene>
<reference evidence="3 4" key="1">
    <citation type="submission" date="2020-04" db="EMBL/GenBank/DDBJ databases">
        <title>Paenibacillus algicola sp. nov., a novel marine bacterium producing alginate lyase.</title>
        <authorList>
            <person name="Huang H."/>
        </authorList>
    </citation>
    <scope>NUCLEOTIDE SEQUENCE [LARGE SCALE GENOMIC DNA]</scope>
    <source>
        <strain evidence="3 4">L7-75</strain>
    </source>
</reference>
<dbReference type="InterPro" id="IPR018391">
    <property type="entry name" value="PQQ_b-propeller_rpt"/>
</dbReference>
<feature type="domain" description="Pyrrolo-quinoline quinone repeat" evidence="2">
    <location>
        <begin position="75"/>
        <end position="262"/>
    </location>
</feature>
<accession>A0A848MAH1</accession>
<dbReference type="EMBL" id="JABBPN010000036">
    <property type="protein sequence ID" value="NMO98248.1"/>
    <property type="molecule type" value="Genomic_DNA"/>
</dbReference>
<dbReference type="InterPro" id="IPR011047">
    <property type="entry name" value="Quinoprotein_ADH-like_sf"/>
</dbReference>
<evidence type="ECO:0000259" key="2">
    <source>
        <dbReference type="Pfam" id="PF13360"/>
    </source>
</evidence>
<keyword evidence="4" id="KW-1185">Reference proteome</keyword>
<sequence>MNIQKKRFISHSIKRLCVGVIAGLLAASSLSLTVQAEKAVVSSNNGAAFSKVKVPELKPSWSLKVDNKLDSGDPDISSNYAAVEDSKVFTFIGKKLVAVDAKTGEQLWSYGKNLTPHVVYDNGMLYGLSGDQKPYALHAKTGKVKWLSKSPAIHKAQPGMEAMMPKSDSLYVIKGSTTFAFDKITGKLRWKADETGGNGTDYIEEASGVILRTFLVQGALTSVQLDAFDKKTGKKLWGIFGQGDAIRIKDGLVYSIDHYSQLMTDYESLPERKVIINVYNLKTGVKKGTREYNWKQSGLPPYPFGQGNVIVHGDKIYIQQADKVAEYDFDSYKPNPVPLRTFKIPYGDNWTLINLVQDRLIFKNNSTNEITGIKTVNNRQVGWNGDAPLAQVDVFQKGVFRAQRNGTLLGINFLTTKPMFRITTGSDLHEATLKTGDMIIIQAEGKLLGVKLPAALS</sequence>
<evidence type="ECO:0000313" key="3">
    <source>
        <dbReference type="EMBL" id="NMO98248.1"/>
    </source>
</evidence>
<dbReference type="InterPro" id="IPR015943">
    <property type="entry name" value="WD40/YVTN_repeat-like_dom_sf"/>
</dbReference>
<dbReference type="Pfam" id="PF13360">
    <property type="entry name" value="PQQ_2"/>
    <property type="match status" value="1"/>
</dbReference>
<dbReference type="InterPro" id="IPR002372">
    <property type="entry name" value="PQQ_rpt_dom"/>
</dbReference>
<protein>
    <submittedName>
        <fullName evidence="3">PQQ-binding-like beta-propeller repeat protein</fullName>
    </submittedName>
</protein>
<feature type="chain" id="PRO_5032822885" evidence="1">
    <location>
        <begin position="37"/>
        <end position="457"/>
    </location>
</feature>
<comment type="caution">
    <text evidence="3">The sequence shown here is derived from an EMBL/GenBank/DDBJ whole genome shotgun (WGS) entry which is preliminary data.</text>
</comment>
<dbReference type="RefSeq" id="WP_169507019.1">
    <property type="nucleotide sequence ID" value="NZ_JABBPN010000036.1"/>
</dbReference>
<dbReference type="PANTHER" id="PTHR34512">
    <property type="entry name" value="CELL SURFACE PROTEIN"/>
    <property type="match status" value="1"/>
</dbReference>
<keyword evidence="1" id="KW-0732">Signal</keyword>